<feature type="chain" id="PRO_5034092578" evidence="1">
    <location>
        <begin position="17"/>
        <end position="217"/>
    </location>
</feature>
<organism evidence="2 3">
    <name type="scientific">Pseudocercospora fuligena</name>
    <dbReference type="NCBI Taxonomy" id="685502"/>
    <lineage>
        <taxon>Eukaryota</taxon>
        <taxon>Fungi</taxon>
        <taxon>Dikarya</taxon>
        <taxon>Ascomycota</taxon>
        <taxon>Pezizomycotina</taxon>
        <taxon>Dothideomycetes</taxon>
        <taxon>Dothideomycetidae</taxon>
        <taxon>Mycosphaerellales</taxon>
        <taxon>Mycosphaerellaceae</taxon>
        <taxon>Pseudocercospora</taxon>
    </lineage>
</organism>
<proteinExistence type="predicted"/>
<evidence type="ECO:0000256" key="1">
    <source>
        <dbReference type="SAM" id="SignalP"/>
    </source>
</evidence>
<reference evidence="2" key="1">
    <citation type="submission" date="2020-04" db="EMBL/GenBank/DDBJ databases">
        <title>Draft genome resource of the tomato pathogen Pseudocercospora fuligena.</title>
        <authorList>
            <person name="Zaccaron A."/>
        </authorList>
    </citation>
    <scope>NUCLEOTIDE SEQUENCE</scope>
    <source>
        <strain evidence="2">PF001</strain>
    </source>
</reference>
<feature type="signal peptide" evidence="1">
    <location>
        <begin position="1"/>
        <end position="16"/>
    </location>
</feature>
<dbReference type="Proteomes" id="UP000660729">
    <property type="component" value="Unassembled WGS sequence"/>
</dbReference>
<keyword evidence="3" id="KW-1185">Reference proteome</keyword>
<evidence type="ECO:0000313" key="2">
    <source>
        <dbReference type="EMBL" id="KAF7193453.1"/>
    </source>
</evidence>
<dbReference type="OrthoDB" id="3635331at2759"/>
<accession>A0A8H6VIA8</accession>
<comment type="caution">
    <text evidence="2">The sequence shown here is derived from an EMBL/GenBank/DDBJ whole genome shotgun (WGS) entry which is preliminary data.</text>
</comment>
<evidence type="ECO:0000313" key="3">
    <source>
        <dbReference type="Proteomes" id="UP000660729"/>
    </source>
</evidence>
<name>A0A8H6VIA8_9PEZI</name>
<gene>
    <name evidence="2" type="ORF">HII31_05233</name>
</gene>
<dbReference type="EMBL" id="JABCIY010000085">
    <property type="protein sequence ID" value="KAF7193453.1"/>
    <property type="molecule type" value="Genomic_DNA"/>
</dbReference>
<sequence>MCFLWCLTLLLRLGAAAPTVTPELLIDNFDNVVSSLLPTLSKPIGKQNGLLYDSKFGYSDRSFFLPGVQAHSPSNAAGVGLTRGLTEGILSGSPISVYPNGVISITGDTKSFDLVGFWYGCRVNTATAILGTAVRCDFSATGVNVEGKTVSEKSFSYVPVAGEGSLGLGPIFNASMDYKQFSGFKKMVNVTVRMASSSTLVATSVLLLDDVAHYNYY</sequence>
<keyword evidence="1" id="KW-0732">Signal</keyword>
<dbReference type="AlphaFoldDB" id="A0A8H6VIA8"/>
<protein>
    <submittedName>
        <fullName evidence="2">Uncharacterized protein</fullName>
    </submittedName>
</protein>